<dbReference type="EMBL" id="JBBWWR010000010">
    <property type="protein sequence ID" value="KAK8960286.1"/>
    <property type="molecule type" value="Genomic_DNA"/>
</dbReference>
<sequence length="220" mass="23865">MNKPPPAPRHPLAGHLESPPETTPSIFTSSCVYRLTMDAVLLFSFPKRPCSGDLLRAADTTILPNSDTVDRSLVYLLALPDPSVSIDLSLERILDLAALEMEKDKLIDCGRSGRRRRGILAVSNRFITSSGGWKRASPAARAVPNRPLGSIWFGVLPLRFGQTPPEGGPARQYLACGGGLRPPRRRDAVTGTGRWPLCHTRQYLANSGTPAPRGGLRPPL</sequence>
<keyword evidence="3" id="KW-1185">Reference proteome</keyword>
<evidence type="ECO:0000256" key="1">
    <source>
        <dbReference type="SAM" id="MobiDB-lite"/>
    </source>
</evidence>
<comment type="caution">
    <text evidence="2">The sequence shown here is derived from an EMBL/GenBank/DDBJ whole genome shotgun (WGS) entry which is preliminary data.</text>
</comment>
<organism evidence="2 3">
    <name type="scientific">Platanthera guangdongensis</name>
    <dbReference type="NCBI Taxonomy" id="2320717"/>
    <lineage>
        <taxon>Eukaryota</taxon>
        <taxon>Viridiplantae</taxon>
        <taxon>Streptophyta</taxon>
        <taxon>Embryophyta</taxon>
        <taxon>Tracheophyta</taxon>
        <taxon>Spermatophyta</taxon>
        <taxon>Magnoliopsida</taxon>
        <taxon>Liliopsida</taxon>
        <taxon>Asparagales</taxon>
        <taxon>Orchidaceae</taxon>
        <taxon>Orchidoideae</taxon>
        <taxon>Orchideae</taxon>
        <taxon>Orchidinae</taxon>
        <taxon>Platanthera</taxon>
    </lineage>
</organism>
<reference evidence="2 3" key="1">
    <citation type="journal article" date="2022" name="Nat. Plants">
        <title>Genomes of leafy and leafless Platanthera orchids illuminate the evolution of mycoheterotrophy.</title>
        <authorList>
            <person name="Li M.H."/>
            <person name="Liu K.W."/>
            <person name="Li Z."/>
            <person name="Lu H.C."/>
            <person name="Ye Q.L."/>
            <person name="Zhang D."/>
            <person name="Wang J.Y."/>
            <person name="Li Y.F."/>
            <person name="Zhong Z.M."/>
            <person name="Liu X."/>
            <person name="Yu X."/>
            <person name="Liu D.K."/>
            <person name="Tu X.D."/>
            <person name="Liu B."/>
            <person name="Hao Y."/>
            <person name="Liao X.Y."/>
            <person name="Jiang Y.T."/>
            <person name="Sun W.H."/>
            <person name="Chen J."/>
            <person name="Chen Y.Q."/>
            <person name="Ai Y."/>
            <person name="Zhai J.W."/>
            <person name="Wu S.S."/>
            <person name="Zhou Z."/>
            <person name="Hsiao Y.Y."/>
            <person name="Wu W.L."/>
            <person name="Chen Y.Y."/>
            <person name="Lin Y.F."/>
            <person name="Hsu J.L."/>
            <person name="Li C.Y."/>
            <person name="Wang Z.W."/>
            <person name="Zhao X."/>
            <person name="Zhong W.Y."/>
            <person name="Ma X.K."/>
            <person name="Ma L."/>
            <person name="Huang J."/>
            <person name="Chen G.Z."/>
            <person name="Huang M.Z."/>
            <person name="Huang L."/>
            <person name="Peng D.H."/>
            <person name="Luo Y.B."/>
            <person name="Zou S.Q."/>
            <person name="Chen S.P."/>
            <person name="Lan S."/>
            <person name="Tsai W.C."/>
            <person name="Van de Peer Y."/>
            <person name="Liu Z.J."/>
        </authorList>
    </citation>
    <scope>NUCLEOTIDE SEQUENCE [LARGE SCALE GENOMIC DNA]</scope>
    <source>
        <strain evidence="2">Lor288</strain>
    </source>
</reference>
<evidence type="ECO:0000313" key="3">
    <source>
        <dbReference type="Proteomes" id="UP001412067"/>
    </source>
</evidence>
<feature type="region of interest" description="Disordered" evidence="1">
    <location>
        <begin position="1"/>
        <end position="22"/>
    </location>
</feature>
<evidence type="ECO:0000313" key="2">
    <source>
        <dbReference type="EMBL" id="KAK8960286.1"/>
    </source>
</evidence>
<protein>
    <submittedName>
        <fullName evidence="2">Uncharacterized protein</fullName>
    </submittedName>
</protein>
<name>A0ABR2M8E1_9ASPA</name>
<accession>A0ABR2M8E1</accession>
<dbReference type="Proteomes" id="UP001412067">
    <property type="component" value="Unassembled WGS sequence"/>
</dbReference>
<gene>
    <name evidence="2" type="ORF">KSP40_PGU001713</name>
</gene>
<proteinExistence type="predicted"/>